<dbReference type="PANTHER" id="PTHR34131">
    <property type="entry name" value="(RAP ANNOTATION RELEASE2) GALACTOSE-BINDING LIKE DOMAIN CONTAINING PROTEIN"/>
    <property type="match status" value="1"/>
</dbReference>
<dbReference type="PANTHER" id="PTHR34131:SF2">
    <property type="entry name" value="FAMILY PROTEIN, PUTATIVE (DUF1997)-RELATED"/>
    <property type="match status" value="1"/>
</dbReference>
<comment type="caution">
    <text evidence="1">The sequence shown here is derived from an EMBL/GenBank/DDBJ whole genome shotgun (WGS) entry which is preliminary data.</text>
</comment>
<evidence type="ECO:0000313" key="2">
    <source>
        <dbReference type="Proteomes" id="UP001415857"/>
    </source>
</evidence>
<evidence type="ECO:0000313" key="1">
    <source>
        <dbReference type="EMBL" id="KAK9280233.1"/>
    </source>
</evidence>
<sequence length="146" mass="16461">MACNGVGKNSLYSSCSSNSSLFQYPTYRRNVNHNQVVVMRICTANAATFPSLGFPKLITRKRSEVIEVRNTNLSESNVKKAYLFARRKERIKLPNYDVDSGDKTYHISEFLCHPSGVKAILNTKALQSFQSVDSNMYRCTLPGIQL</sequence>
<accession>A0AAP0RM51</accession>
<organism evidence="1 2">
    <name type="scientific">Liquidambar formosana</name>
    <name type="common">Formosan gum</name>
    <dbReference type="NCBI Taxonomy" id="63359"/>
    <lineage>
        <taxon>Eukaryota</taxon>
        <taxon>Viridiplantae</taxon>
        <taxon>Streptophyta</taxon>
        <taxon>Embryophyta</taxon>
        <taxon>Tracheophyta</taxon>
        <taxon>Spermatophyta</taxon>
        <taxon>Magnoliopsida</taxon>
        <taxon>eudicotyledons</taxon>
        <taxon>Gunneridae</taxon>
        <taxon>Pentapetalae</taxon>
        <taxon>Saxifragales</taxon>
        <taxon>Altingiaceae</taxon>
        <taxon>Liquidambar</taxon>
    </lineage>
</organism>
<dbReference type="EMBL" id="JBBPBK010000008">
    <property type="protein sequence ID" value="KAK9280233.1"/>
    <property type="molecule type" value="Genomic_DNA"/>
</dbReference>
<dbReference type="Proteomes" id="UP001415857">
    <property type="component" value="Unassembled WGS sequence"/>
</dbReference>
<gene>
    <name evidence="1" type="ORF">L1049_013920</name>
</gene>
<protein>
    <submittedName>
        <fullName evidence="1">Uncharacterized protein</fullName>
    </submittedName>
</protein>
<reference evidence="1 2" key="1">
    <citation type="journal article" date="2024" name="Plant J.">
        <title>Genome sequences and population genomics reveal climatic adaptation and genomic divergence between two closely related sweetgum species.</title>
        <authorList>
            <person name="Xu W.Q."/>
            <person name="Ren C.Q."/>
            <person name="Zhang X.Y."/>
            <person name="Comes H.P."/>
            <person name="Liu X.H."/>
            <person name="Li Y.G."/>
            <person name="Kettle C.J."/>
            <person name="Jalonen R."/>
            <person name="Gaisberger H."/>
            <person name="Ma Y.Z."/>
            <person name="Qiu Y.X."/>
        </authorList>
    </citation>
    <scope>NUCLEOTIDE SEQUENCE [LARGE SCALE GENOMIC DNA]</scope>
    <source>
        <strain evidence="1">Hangzhou</strain>
    </source>
</reference>
<name>A0AAP0RM51_LIQFO</name>
<keyword evidence="2" id="KW-1185">Reference proteome</keyword>
<dbReference type="AlphaFoldDB" id="A0AAP0RM51"/>
<proteinExistence type="predicted"/>